<evidence type="ECO:0000313" key="2">
    <source>
        <dbReference type="Proteomes" id="UP001054945"/>
    </source>
</evidence>
<dbReference type="EMBL" id="BPLR01008103">
    <property type="protein sequence ID" value="GIY22080.1"/>
    <property type="molecule type" value="Genomic_DNA"/>
</dbReference>
<name>A0AAV4RK49_CAEEX</name>
<accession>A0AAV4RK49</accession>
<sequence>MRVRLKSLTTTSGQERKKLSLWFGAISPNVPVYVPVTSPVVPTLSCTARASMKADGRSASVANLQQSPMPLKKVKIIVIVKRKLGFWKVGKVD</sequence>
<dbReference type="AlphaFoldDB" id="A0AAV4RK49"/>
<protein>
    <submittedName>
        <fullName evidence="1">Uncharacterized protein</fullName>
    </submittedName>
</protein>
<proteinExistence type="predicted"/>
<reference evidence="1 2" key="1">
    <citation type="submission" date="2021-06" db="EMBL/GenBank/DDBJ databases">
        <title>Caerostris extrusa draft genome.</title>
        <authorList>
            <person name="Kono N."/>
            <person name="Arakawa K."/>
        </authorList>
    </citation>
    <scope>NUCLEOTIDE SEQUENCE [LARGE SCALE GENOMIC DNA]</scope>
</reference>
<keyword evidence="2" id="KW-1185">Reference proteome</keyword>
<gene>
    <name evidence="1" type="ORF">CEXT_672051</name>
</gene>
<dbReference type="Proteomes" id="UP001054945">
    <property type="component" value="Unassembled WGS sequence"/>
</dbReference>
<comment type="caution">
    <text evidence="1">The sequence shown here is derived from an EMBL/GenBank/DDBJ whole genome shotgun (WGS) entry which is preliminary data.</text>
</comment>
<evidence type="ECO:0000313" key="1">
    <source>
        <dbReference type="EMBL" id="GIY22080.1"/>
    </source>
</evidence>
<organism evidence="1 2">
    <name type="scientific">Caerostris extrusa</name>
    <name type="common">Bark spider</name>
    <name type="synonym">Caerostris bankana</name>
    <dbReference type="NCBI Taxonomy" id="172846"/>
    <lineage>
        <taxon>Eukaryota</taxon>
        <taxon>Metazoa</taxon>
        <taxon>Ecdysozoa</taxon>
        <taxon>Arthropoda</taxon>
        <taxon>Chelicerata</taxon>
        <taxon>Arachnida</taxon>
        <taxon>Araneae</taxon>
        <taxon>Araneomorphae</taxon>
        <taxon>Entelegynae</taxon>
        <taxon>Araneoidea</taxon>
        <taxon>Araneidae</taxon>
        <taxon>Caerostris</taxon>
    </lineage>
</organism>